<dbReference type="AlphaFoldDB" id="A0AAD8H5D8"/>
<comment type="caution">
    <text evidence="2">The sequence shown here is derived from an EMBL/GenBank/DDBJ whole genome shotgun (WGS) entry which is preliminary data.</text>
</comment>
<dbReference type="Proteomes" id="UP001237642">
    <property type="component" value="Unassembled WGS sequence"/>
</dbReference>
<reference evidence="2" key="1">
    <citation type="submission" date="2023-02" db="EMBL/GenBank/DDBJ databases">
        <title>Genome of toxic invasive species Heracleum sosnowskyi carries increased number of genes despite the absence of recent whole-genome duplications.</title>
        <authorList>
            <person name="Schelkunov M."/>
            <person name="Shtratnikova V."/>
            <person name="Makarenko M."/>
            <person name="Klepikova A."/>
            <person name="Omelchenko D."/>
            <person name="Novikova G."/>
            <person name="Obukhova E."/>
            <person name="Bogdanov V."/>
            <person name="Penin A."/>
            <person name="Logacheva M."/>
        </authorList>
    </citation>
    <scope>NUCLEOTIDE SEQUENCE</scope>
    <source>
        <strain evidence="2">Hsosn_3</strain>
        <tissue evidence="2">Leaf</tissue>
    </source>
</reference>
<name>A0AAD8H5D8_9APIA</name>
<reference evidence="2" key="2">
    <citation type="submission" date="2023-05" db="EMBL/GenBank/DDBJ databases">
        <authorList>
            <person name="Schelkunov M.I."/>
        </authorList>
    </citation>
    <scope>NUCLEOTIDE SEQUENCE</scope>
    <source>
        <strain evidence="2">Hsosn_3</strain>
        <tissue evidence="2">Leaf</tissue>
    </source>
</reference>
<evidence type="ECO:0000256" key="1">
    <source>
        <dbReference type="SAM" id="MobiDB-lite"/>
    </source>
</evidence>
<evidence type="ECO:0000313" key="2">
    <source>
        <dbReference type="EMBL" id="KAK1359981.1"/>
    </source>
</evidence>
<evidence type="ECO:0000313" key="3">
    <source>
        <dbReference type="Proteomes" id="UP001237642"/>
    </source>
</evidence>
<gene>
    <name evidence="2" type="ORF">POM88_044455</name>
</gene>
<feature type="region of interest" description="Disordered" evidence="1">
    <location>
        <begin position="46"/>
        <end position="76"/>
    </location>
</feature>
<dbReference type="EMBL" id="JAUIZM010000010">
    <property type="protein sequence ID" value="KAK1359981.1"/>
    <property type="molecule type" value="Genomic_DNA"/>
</dbReference>
<accession>A0AAD8H5D8</accession>
<organism evidence="2 3">
    <name type="scientific">Heracleum sosnowskyi</name>
    <dbReference type="NCBI Taxonomy" id="360622"/>
    <lineage>
        <taxon>Eukaryota</taxon>
        <taxon>Viridiplantae</taxon>
        <taxon>Streptophyta</taxon>
        <taxon>Embryophyta</taxon>
        <taxon>Tracheophyta</taxon>
        <taxon>Spermatophyta</taxon>
        <taxon>Magnoliopsida</taxon>
        <taxon>eudicotyledons</taxon>
        <taxon>Gunneridae</taxon>
        <taxon>Pentapetalae</taxon>
        <taxon>asterids</taxon>
        <taxon>campanulids</taxon>
        <taxon>Apiales</taxon>
        <taxon>Apiaceae</taxon>
        <taxon>Apioideae</taxon>
        <taxon>apioid superclade</taxon>
        <taxon>Tordylieae</taxon>
        <taxon>Tordyliinae</taxon>
        <taxon>Heracleum</taxon>
    </lineage>
</organism>
<sequence>MEHQKQETYKVTMGGREKDLQLALKNDAQNRHLLTIRDIINDVFHPRKENEPNMGTNQESCQQDQQEPPTDEPAYDSDFELRHEEVSQIDLMEYVQSTQKNLDMIPYFSLGIDEDIYVHENDDLITPKPELREKSTRVPKKTWMRCSTDSIRQNWRLWTWCSFPLLHTSISI</sequence>
<proteinExistence type="predicted"/>
<keyword evidence="3" id="KW-1185">Reference proteome</keyword>
<protein>
    <submittedName>
        <fullName evidence="2">Uncharacterized protein</fullName>
    </submittedName>
</protein>